<gene>
    <name evidence="1" type="ORF">FHP25_24565</name>
</gene>
<name>A0A5C8PHA7_9HYPH</name>
<dbReference type="Proteomes" id="UP000321638">
    <property type="component" value="Unassembled WGS sequence"/>
</dbReference>
<evidence type="ECO:0000313" key="1">
    <source>
        <dbReference type="EMBL" id="TXL72725.1"/>
    </source>
</evidence>
<comment type="caution">
    <text evidence="1">The sequence shown here is derived from an EMBL/GenBank/DDBJ whole genome shotgun (WGS) entry which is preliminary data.</text>
</comment>
<protein>
    <submittedName>
        <fullName evidence="1">Uncharacterized protein</fullName>
    </submittedName>
</protein>
<accession>A0A5C8PHA7</accession>
<dbReference type="RefSeq" id="WP_147849623.1">
    <property type="nucleotide sequence ID" value="NZ_DATAJT010000078.1"/>
</dbReference>
<dbReference type="EMBL" id="VDUZ01000031">
    <property type="protein sequence ID" value="TXL72725.1"/>
    <property type="molecule type" value="Genomic_DNA"/>
</dbReference>
<organism evidence="1 2">
    <name type="scientific">Vineibacter terrae</name>
    <dbReference type="NCBI Taxonomy" id="2586908"/>
    <lineage>
        <taxon>Bacteria</taxon>
        <taxon>Pseudomonadati</taxon>
        <taxon>Pseudomonadota</taxon>
        <taxon>Alphaproteobacteria</taxon>
        <taxon>Hyphomicrobiales</taxon>
        <taxon>Vineibacter</taxon>
    </lineage>
</organism>
<reference evidence="1 2" key="1">
    <citation type="submission" date="2019-06" db="EMBL/GenBank/DDBJ databases">
        <title>New taxonomy in bacterial strain CC-CFT640, isolated from vineyard.</title>
        <authorList>
            <person name="Lin S.-Y."/>
            <person name="Tsai C.-F."/>
            <person name="Young C.-C."/>
        </authorList>
    </citation>
    <scope>NUCLEOTIDE SEQUENCE [LARGE SCALE GENOMIC DNA]</scope>
    <source>
        <strain evidence="1 2">CC-CFT640</strain>
    </source>
</reference>
<evidence type="ECO:0000313" key="2">
    <source>
        <dbReference type="Proteomes" id="UP000321638"/>
    </source>
</evidence>
<proteinExistence type="predicted"/>
<sequence length="138" mass="15775">MEHRTLDEIKRTALTAPFETATRKMSRREKLERWAALLERHRGALMPLMRVEYLPERARKMLRGDDTPLAVAYKDPLLQAEGLKSDRLGDGMAFFELTDLEAHHLLCDCHYCGTMSGESVAMRARFTANGPNARGLWD</sequence>
<dbReference type="OrthoDB" id="8281686at2"/>
<dbReference type="AlphaFoldDB" id="A0A5C8PHA7"/>
<keyword evidence="2" id="KW-1185">Reference proteome</keyword>